<evidence type="ECO:0000256" key="6">
    <source>
        <dbReference type="ARBA" id="ARBA00022801"/>
    </source>
</evidence>
<dbReference type="CDD" id="cd18793">
    <property type="entry name" value="SF2_C_SNF"/>
    <property type="match status" value="1"/>
</dbReference>
<dbReference type="SMART" id="SM00573">
    <property type="entry name" value="HSA"/>
    <property type="match status" value="1"/>
</dbReference>
<dbReference type="EMBL" id="KL198018">
    <property type="protein sequence ID" value="KDQ20190.1"/>
    <property type="molecule type" value="Genomic_DNA"/>
</dbReference>
<dbReference type="GO" id="GO:0003678">
    <property type="term" value="F:DNA helicase activity"/>
    <property type="evidence" value="ECO:0007669"/>
    <property type="project" value="UniProtKB-EC"/>
</dbReference>
<dbReference type="Pfam" id="PF00271">
    <property type="entry name" value="Helicase_C"/>
    <property type="match status" value="1"/>
</dbReference>
<dbReference type="Gene3D" id="3.40.50.300">
    <property type="entry name" value="P-loop containing nucleotide triphosphate hydrolases"/>
    <property type="match status" value="1"/>
</dbReference>
<dbReference type="FunCoup" id="A0A067MZQ8">
    <property type="interactions" value="463"/>
</dbReference>
<keyword evidence="10" id="KW-0805">Transcription regulation</keyword>
<keyword evidence="9" id="KW-0156">Chromatin regulator</keyword>
<dbReference type="InterPro" id="IPR050520">
    <property type="entry name" value="INO80/SWR1_helicase"/>
</dbReference>
<feature type="region of interest" description="Disordered" evidence="19">
    <location>
        <begin position="1"/>
        <end position="79"/>
    </location>
</feature>
<protein>
    <recommendedName>
        <fullName evidence="16">Helicase SWR1</fullName>
        <ecNumber evidence="4">3.6.4.12</ecNumber>
    </recommendedName>
    <alternativeName>
        <fullName evidence="18">Helicase swr1</fullName>
    </alternativeName>
</protein>
<feature type="compositionally biased region" description="Low complexity" evidence="19">
    <location>
        <begin position="164"/>
        <end position="193"/>
    </location>
</feature>
<feature type="compositionally biased region" description="Acidic residues" evidence="19">
    <location>
        <begin position="594"/>
        <end position="605"/>
    </location>
</feature>
<dbReference type="GO" id="GO:0006338">
    <property type="term" value="P:chromatin remodeling"/>
    <property type="evidence" value="ECO:0007669"/>
    <property type="project" value="TreeGrafter"/>
</dbReference>
<evidence type="ECO:0000256" key="16">
    <source>
        <dbReference type="ARBA" id="ARBA00040599"/>
    </source>
</evidence>
<dbReference type="Proteomes" id="UP000027195">
    <property type="component" value="Unassembled WGS sequence"/>
</dbReference>
<dbReference type="InterPro" id="IPR049730">
    <property type="entry name" value="SNF2/RAD54-like_C"/>
</dbReference>
<evidence type="ECO:0000256" key="8">
    <source>
        <dbReference type="ARBA" id="ARBA00022840"/>
    </source>
</evidence>
<keyword evidence="5" id="KW-0547">Nucleotide-binding</keyword>
<comment type="subcellular location">
    <subcellularLocation>
        <location evidence="1">Nucleus</location>
    </subcellularLocation>
</comment>
<evidence type="ECO:0000256" key="15">
    <source>
        <dbReference type="ARBA" id="ARBA00037570"/>
    </source>
</evidence>
<dbReference type="PANTHER" id="PTHR45685">
    <property type="entry name" value="HELICASE SRCAP-RELATED"/>
    <property type="match status" value="1"/>
</dbReference>
<dbReference type="PROSITE" id="PS51194">
    <property type="entry name" value="HELICASE_CTER"/>
    <property type="match status" value="1"/>
</dbReference>
<dbReference type="OrthoDB" id="372624at2759"/>
<dbReference type="GO" id="GO:0003677">
    <property type="term" value="F:DNA binding"/>
    <property type="evidence" value="ECO:0007669"/>
    <property type="project" value="UniProtKB-KW"/>
</dbReference>
<dbReference type="GO" id="GO:0000812">
    <property type="term" value="C:Swr1 complex"/>
    <property type="evidence" value="ECO:0007669"/>
    <property type="project" value="TreeGrafter"/>
</dbReference>
<evidence type="ECO:0000256" key="18">
    <source>
        <dbReference type="ARBA" id="ARBA00074297"/>
    </source>
</evidence>
<dbReference type="Pfam" id="PF00176">
    <property type="entry name" value="SNF2-rel_dom"/>
    <property type="match status" value="1"/>
</dbReference>
<feature type="compositionally biased region" description="Polar residues" evidence="19">
    <location>
        <begin position="1"/>
        <end position="10"/>
    </location>
</feature>
<evidence type="ECO:0000256" key="1">
    <source>
        <dbReference type="ARBA" id="ARBA00004123"/>
    </source>
</evidence>
<dbReference type="HOGENOM" id="CLU_000315_24_3_1"/>
<accession>A0A067MZQ8</accession>
<dbReference type="FunFam" id="3.40.50.10810:FF:000051">
    <property type="entry name" value="Helicase SWR1"/>
    <property type="match status" value="1"/>
</dbReference>
<dbReference type="CDD" id="cd18003">
    <property type="entry name" value="DEXQc_SRCAP"/>
    <property type="match status" value="1"/>
</dbReference>
<dbReference type="PROSITE" id="PS51192">
    <property type="entry name" value="HELICASE_ATP_BIND_1"/>
    <property type="match status" value="1"/>
</dbReference>
<feature type="compositionally biased region" description="Basic and acidic residues" evidence="19">
    <location>
        <begin position="787"/>
        <end position="799"/>
    </location>
</feature>
<evidence type="ECO:0000259" key="20">
    <source>
        <dbReference type="PROSITE" id="PS51192"/>
    </source>
</evidence>
<dbReference type="EC" id="3.6.4.12" evidence="4"/>
<dbReference type="InterPro" id="IPR027417">
    <property type="entry name" value="P-loop_NTPase"/>
</dbReference>
<feature type="compositionally biased region" description="Acidic residues" evidence="19">
    <location>
        <begin position="815"/>
        <end position="838"/>
    </location>
</feature>
<feature type="compositionally biased region" description="Gly residues" evidence="19">
    <location>
        <begin position="23"/>
        <end position="35"/>
    </location>
</feature>
<keyword evidence="12" id="KW-0010">Activator</keyword>
<dbReference type="PROSITE" id="PS51204">
    <property type="entry name" value="HSA"/>
    <property type="match status" value="1"/>
</dbReference>
<evidence type="ECO:0000256" key="12">
    <source>
        <dbReference type="ARBA" id="ARBA00023159"/>
    </source>
</evidence>
<evidence type="ECO:0000256" key="11">
    <source>
        <dbReference type="ARBA" id="ARBA00023125"/>
    </source>
</evidence>
<evidence type="ECO:0000313" key="24">
    <source>
        <dbReference type="Proteomes" id="UP000027195"/>
    </source>
</evidence>
<organism evidence="23 24">
    <name type="scientific">Botryobasidium botryosum (strain FD-172 SS1)</name>
    <dbReference type="NCBI Taxonomy" id="930990"/>
    <lineage>
        <taxon>Eukaryota</taxon>
        <taxon>Fungi</taxon>
        <taxon>Dikarya</taxon>
        <taxon>Basidiomycota</taxon>
        <taxon>Agaricomycotina</taxon>
        <taxon>Agaricomycetes</taxon>
        <taxon>Cantharellales</taxon>
        <taxon>Botryobasidiaceae</taxon>
        <taxon>Botryobasidium</taxon>
    </lineage>
</organism>
<dbReference type="InParanoid" id="A0A067MZQ8"/>
<reference evidence="24" key="1">
    <citation type="journal article" date="2014" name="Proc. Natl. Acad. Sci. U.S.A.">
        <title>Extensive sampling of basidiomycete genomes demonstrates inadequacy of the white-rot/brown-rot paradigm for wood decay fungi.</title>
        <authorList>
            <person name="Riley R."/>
            <person name="Salamov A.A."/>
            <person name="Brown D.W."/>
            <person name="Nagy L.G."/>
            <person name="Floudas D."/>
            <person name="Held B.W."/>
            <person name="Levasseur A."/>
            <person name="Lombard V."/>
            <person name="Morin E."/>
            <person name="Otillar R."/>
            <person name="Lindquist E.A."/>
            <person name="Sun H."/>
            <person name="LaButti K.M."/>
            <person name="Schmutz J."/>
            <person name="Jabbour D."/>
            <person name="Luo H."/>
            <person name="Baker S.E."/>
            <person name="Pisabarro A.G."/>
            <person name="Walton J.D."/>
            <person name="Blanchette R.A."/>
            <person name="Henrissat B."/>
            <person name="Martin F."/>
            <person name="Cullen D."/>
            <person name="Hibbett D.S."/>
            <person name="Grigoriev I.V."/>
        </authorList>
    </citation>
    <scope>NUCLEOTIDE SEQUENCE [LARGE SCALE GENOMIC DNA]</scope>
    <source>
        <strain evidence="24">FD-172 SS1</strain>
    </source>
</reference>
<feature type="domain" description="Helicase ATP-binding" evidence="20">
    <location>
        <begin position="1024"/>
        <end position="1189"/>
    </location>
</feature>
<feature type="compositionally biased region" description="Polar residues" evidence="19">
    <location>
        <begin position="222"/>
        <end position="240"/>
    </location>
</feature>
<evidence type="ECO:0000256" key="5">
    <source>
        <dbReference type="ARBA" id="ARBA00022741"/>
    </source>
</evidence>
<feature type="region of interest" description="Disordered" evidence="19">
    <location>
        <begin position="1772"/>
        <end position="1796"/>
    </location>
</feature>
<name>A0A067MZQ8_BOTB1</name>
<feature type="domain" description="Helicase C-terminal" evidence="21">
    <location>
        <begin position="1555"/>
        <end position="1708"/>
    </location>
</feature>
<feature type="domain" description="HSA" evidence="22">
    <location>
        <begin position="418"/>
        <end position="490"/>
    </location>
</feature>
<keyword evidence="6" id="KW-0378">Hydrolase</keyword>
<dbReference type="InterPro" id="IPR014012">
    <property type="entry name" value="HSA_dom"/>
</dbReference>
<gene>
    <name evidence="23" type="ORF">BOTBODRAFT_27602</name>
</gene>
<proteinExistence type="inferred from homology"/>
<dbReference type="InterPro" id="IPR000330">
    <property type="entry name" value="SNF2_N"/>
</dbReference>
<dbReference type="SMART" id="SM00490">
    <property type="entry name" value="HELICc"/>
    <property type="match status" value="1"/>
</dbReference>
<evidence type="ECO:0000256" key="13">
    <source>
        <dbReference type="ARBA" id="ARBA00023163"/>
    </source>
</evidence>
<evidence type="ECO:0000256" key="7">
    <source>
        <dbReference type="ARBA" id="ARBA00022806"/>
    </source>
</evidence>
<dbReference type="STRING" id="930990.A0A067MZQ8"/>
<dbReference type="GO" id="GO:0016887">
    <property type="term" value="F:ATP hydrolysis activity"/>
    <property type="evidence" value="ECO:0007669"/>
    <property type="project" value="TreeGrafter"/>
</dbReference>
<evidence type="ECO:0000256" key="10">
    <source>
        <dbReference type="ARBA" id="ARBA00023015"/>
    </source>
</evidence>
<evidence type="ECO:0000256" key="14">
    <source>
        <dbReference type="ARBA" id="ARBA00023242"/>
    </source>
</evidence>
<feature type="compositionally biased region" description="Basic and acidic residues" evidence="19">
    <location>
        <begin position="866"/>
        <end position="883"/>
    </location>
</feature>
<keyword evidence="14" id="KW-0539">Nucleus</keyword>
<dbReference type="SUPFAM" id="SSF52540">
    <property type="entry name" value="P-loop containing nucleoside triphosphate hydrolases"/>
    <property type="match status" value="2"/>
</dbReference>
<dbReference type="Pfam" id="PF07529">
    <property type="entry name" value="HSA"/>
    <property type="match status" value="1"/>
</dbReference>
<evidence type="ECO:0000256" key="2">
    <source>
        <dbReference type="ARBA" id="ARBA00009220"/>
    </source>
</evidence>
<keyword evidence="8" id="KW-0067">ATP-binding</keyword>
<evidence type="ECO:0000256" key="17">
    <source>
        <dbReference type="ARBA" id="ARBA00047995"/>
    </source>
</evidence>
<dbReference type="InterPro" id="IPR014001">
    <property type="entry name" value="Helicase_ATP-bd"/>
</dbReference>
<keyword evidence="24" id="KW-1185">Reference proteome</keyword>
<feature type="compositionally biased region" description="Low complexity" evidence="19">
    <location>
        <begin position="649"/>
        <end position="681"/>
    </location>
</feature>
<evidence type="ECO:0000256" key="19">
    <source>
        <dbReference type="SAM" id="MobiDB-lite"/>
    </source>
</evidence>
<evidence type="ECO:0000256" key="4">
    <source>
        <dbReference type="ARBA" id="ARBA00012551"/>
    </source>
</evidence>
<dbReference type="InterPro" id="IPR001650">
    <property type="entry name" value="Helicase_C-like"/>
</dbReference>
<evidence type="ECO:0000259" key="21">
    <source>
        <dbReference type="PROSITE" id="PS51194"/>
    </source>
</evidence>
<keyword evidence="11" id="KW-0238">DNA-binding</keyword>
<feature type="compositionally biased region" description="Polar residues" evidence="19">
    <location>
        <begin position="887"/>
        <end position="898"/>
    </location>
</feature>
<comment type="function">
    <text evidence="15">Catalytic component of the SWR1 complex which mediates the ATP-dependent exchange of histone H2A for the H2A variant HZT1 leading to transcriptional regulation of selected genes by chromatin remodeling.</text>
</comment>
<feature type="compositionally biased region" description="Pro residues" evidence="19">
    <location>
        <begin position="254"/>
        <end position="263"/>
    </location>
</feature>
<sequence>MRNHARSSATAGDGAQRREANTVGGGGTAGGGGVGDAKLSREAPPSDANLTSTASTSDIANVAPQQDEPSTEEVGVQREELLKNRRDELAGVVDRHDDLVREAFHLERFVTLVGFDPKEAKADTSPVFEQYRAPYDLVANTAGSSGLNTPARKTRRAVTNRRVSLISTPSTPSTPLLQQSTSQSGPPLSSGLSNGKGKGKAREVFLPPQTPLPKNTGLARRGSQSSLSSDHHNATPSESNYSKRKSSGSMVHDLPPPKAPPTPAGRRPPKSAIDPALGLDDSAATPVKGSSKGHHRAPLKRTASSLVSPDPGASSGVPESPSSSAQPQSTPFRIKRIKLTYRVPAAEYTDPSQFPPKPEFNHSLSALLTSYITLEEDGPELSGEHLDALASSEAVLRNKISALQRQGRLLNPNGVVDRRPSAEPKRAKDHRDCMLEHMAAVSKLIRDEGRARVAGAKKLSKLVLAYFEKKATADDRDKKAQGKRMRALAKSTLKLVLQEWKLAVKHVRDIKAELEKAEKARQGKIHLDAILEQSTQVLEAQHMDLTHSRSRSTSASASHLDADRMSVSRSRSMSRDAGEESDSGTEQEKGAEHSDEDDEDDDGMDVELKYGESFVADSPRMKSPEDEDGRSPIPSAAQSSIEHPKGRTSRPSASPRLPSSPVPAELDADAGGSDFSADEAANQAQETQDVQFDAEMESDEYDSDEEIGGLGADADAPIEELMRRYGYPAVAQNDDAEGDDVEMSSPEEGANGRSPSLVVSPGPEAPTTSNRRRRRPSGHPQLTSSSREPDQDSADRDFQVENGYEEDAVDRQLDEEMDSDDEDDVELNGLGEDADLPIEELMKRYGYEPAAGDPSQAESSEDDDADSRSELYDDHISEDEGARHSLKSTTPSKVSVQSPAEDKHLASGAGSPTSIRDPTPPISLPSASVPTLNGNHISSPPPASDTVLRSPAPSTSYAVERTRDPSSPLPSHAEDTEMREGSPSGDGMQTEEQASSEISTKIKPPFLLRGTLRPYQQAGLEWLASLYSNKLNGILADEMGLGKTIQTISLLAHLACDKGIWGPHLIIVPTSVLLNWEMEFKKFFPGFKVITYYGNVKERKERRIGWNTEHYFNVCITSYQLVLADQHIFRRKPWVYMILDEAHNIKNFRSQRWQTLLGFNSAYRLLLTGTPLQNTLMELWSLLYFLMPKGINQDLGEGTRFADHKEFAEWFSNPMNRAIENGQSMDEETRAVVQRLHKLLRPYILRRLKSDVEKQLPGKFEHIVYCRLSKRQRFLYDEFMSRAQTKETLASGNFLSIVNCLMQLRKVCNHPDLFEVRPIVTSFRMTRSAIADHEIKELLVRRRLLQEEPLLKLNLDVCGLAITAQENTSVIAAQDRFFLDGTSQLPCISELPGEPPPMDTRTIDGHRRYRVYQERAQTVARWKQIAYINRSRCSRRPIYSSEMLAIARSLYEPLVPPGIAELDQRTFLDKPTISSRMVKSYLDRSEEVAGVVNRFAFATPAVVAQGLPEQVLRGAEAPLELIRNDTDFDRPLHQSTVKLQIAFPDLSLLQYDCGKLQELDLLLRERKAGGHRVLIFTQMTRVLDVLESFLNFHGYRYLRLDGTTKVEQRQIITERFNVDNRIFAFIASSRSGGVGINLTGADTVIFYDSDYNPSMDRQCEDRAHRIGQVRDVHIYRFISQHTVEESMLRKANQKRSLDDIVIQQGEFDWRKLMVDDAQMEQALARVEDVEDVEAAKLAAEEFSHDRGDFLDESGPGAQSADTRLEADLAMETNVADEDEQAREEGEGEGDDDGGSVAQYMISFVERDWSFFSDWRIK</sequence>
<dbReference type="Gene3D" id="3.40.50.10810">
    <property type="entry name" value="Tandem AAA-ATPase domain"/>
    <property type="match status" value="1"/>
</dbReference>
<feature type="compositionally biased region" description="Polar residues" evidence="19">
    <location>
        <begin position="48"/>
        <end position="68"/>
    </location>
</feature>
<comment type="subunit">
    <text evidence="3">Component of the SWR1 chromatin-remodeling complex.</text>
</comment>
<feature type="region of interest" description="Disordered" evidence="19">
    <location>
        <begin position="543"/>
        <end position="998"/>
    </location>
</feature>
<keyword evidence="7" id="KW-0347">Helicase</keyword>
<keyword evidence="13" id="KW-0804">Transcription</keyword>
<comment type="similarity">
    <text evidence="2">Belongs to the SNF2/RAD54 helicase family. SWR1 subfamily.</text>
</comment>
<dbReference type="GO" id="GO:0005524">
    <property type="term" value="F:ATP binding"/>
    <property type="evidence" value="ECO:0007669"/>
    <property type="project" value="UniProtKB-KW"/>
</dbReference>
<evidence type="ECO:0000259" key="22">
    <source>
        <dbReference type="PROSITE" id="PS51204"/>
    </source>
</evidence>
<feature type="compositionally biased region" description="Low complexity" evidence="19">
    <location>
        <begin position="311"/>
        <end position="329"/>
    </location>
</feature>
<feature type="compositionally biased region" description="Polar residues" evidence="19">
    <location>
        <begin position="925"/>
        <end position="938"/>
    </location>
</feature>
<evidence type="ECO:0000313" key="23">
    <source>
        <dbReference type="EMBL" id="KDQ20190.1"/>
    </source>
</evidence>
<dbReference type="Gene3D" id="1.20.120.850">
    <property type="entry name" value="SWI2/SNF2 ATPases, N-terminal domain"/>
    <property type="match status" value="1"/>
</dbReference>
<dbReference type="SMART" id="SM00487">
    <property type="entry name" value="DEXDc"/>
    <property type="match status" value="1"/>
</dbReference>
<evidence type="ECO:0000256" key="3">
    <source>
        <dbReference type="ARBA" id="ARBA00011826"/>
    </source>
</evidence>
<dbReference type="InterPro" id="IPR038718">
    <property type="entry name" value="SNF2-like_sf"/>
</dbReference>
<dbReference type="PANTHER" id="PTHR45685:SF1">
    <property type="entry name" value="HELICASE SRCAP"/>
    <property type="match status" value="1"/>
</dbReference>
<evidence type="ECO:0000256" key="9">
    <source>
        <dbReference type="ARBA" id="ARBA00022853"/>
    </source>
</evidence>
<dbReference type="GO" id="GO:0042393">
    <property type="term" value="F:histone binding"/>
    <property type="evidence" value="ECO:0007669"/>
    <property type="project" value="TreeGrafter"/>
</dbReference>
<feature type="compositionally biased region" description="Acidic residues" evidence="19">
    <location>
        <begin position="692"/>
        <end position="707"/>
    </location>
</feature>
<feature type="compositionally biased region" description="Acidic residues" evidence="19">
    <location>
        <begin position="1774"/>
        <end position="1793"/>
    </location>
</feature>
<feature type="region of interest" description="Disordered" evidence="19">
    <location>
        <begin position="142"/>
        <end position="334"/>
    </location>
</feature>
<comment type="catalytic activity">
    <reaction evidence="17">
        <text>ATP + H2O = ADP + phosphate + H(+)</text>
        <dbReference type="Rhea" id="RHEA:13065"/>
        <dbReference type="ChEBI" id="CHEBI:15377"/>
        <dbReference type="ChEBI" id="CHEBI:15378"/>
        <dbReference type="ChEBI" id="CHEBI:30616"/>
        <dbReference type="ChEBI" id="CHEBI:43474"/>
        <dbReference type="ChEBI" id="CHEBI:456216"/>
        <dbReference type="EC" id="3.6.4.12"/>
    </reaction>
</comment>